<keyword evidence="5" id="KW-0249">Electron transport</keyword>
<dbReference type="HOGENOM" id="CLU_110990_0_0_2"/>
<evidence type="ECO:0000256" key="7">
    <source>
        <dbReference type="PIRSR" id="PIRSR602386-1"/>
    </source>
</evidence>
<dbReference type="EMBL" id="DP000238">
    <property type="protein sequence ID" value="ABK76683.1"/>
    <property type="molecule type" value="Genomic_DNA"/>
</dbReference>
<evidence type="ECO:0000256" key="2">
    <source>
        <dbReference type="ARBA" id="ARBA00022448"/>
    </source>
</evidence>
<dbReference type="SUPFAM" id="SSF49503">
    <property type="entry name" value="Cupredoxins"/>
    <property type="match status" value="1"/>
</dbReference>
<dbReference type="InterPro" id="IPR000923">
    <property type="entry name" value="BlueCu_1"/>
</dbReference>
<keyword evidence="3 7" id="KW-0479">Metal-binding</keyword>
<proteinExistence type="predicted"/>
<keyword evidence="11" id="KW-1185">Reference proteome</keyword>
<dbReference type="InterPro" id="IPR008972">
    <property type="entry name" value="Cupredoxin"/>
</dbReference>
<evidence type="ECO:0000259" key="9">
    <source>
        <dbReference type="Pfam" id="PF00127"/>
    </source>
</evidence>
<feature type="domain" description="Blue (type 1) copper" evidence="9">
    <location>
        <begin position="134"/>
        <end position="208"/>
    </location>
</feature>
<organism evidence="10 11">
    <name type="scientific">Cenarchaeum symbiosum (strain A)</name>
    <dbReference type="NCBI Taxonomy" id="414004"/>
    <lineage>
        <taxon>Archaea</taxon>
        <taxon>Nitrososphaerota</taxon>
        <taxon>Candidatus Cenarchaeales</taxon>
        <taxon>Candidatus Cenarchaeaceae</taxon>
        <taxon>Candidatus Cenarchaeum</taxon>
    </lineage>
</organism>
<evidence type="ECO:0000256" key="4">
    <source>
        <dbReference type="ARBA" id="ARBA00022764"/>
    </source>
</evidence>
<reference evidence="10 11" key="1">
    <citation type="journal article" date="2006" name="Proc. Natl. Acad. Sci. U.S.A.">
        <title>Genomic analysis of the uncultivated marine crenarchaeote Cenarchaeum symbiosum.</title>
        <authorList>
            <person name="Hallam S.J."/>
            <person name="Konstantinidis K.T."/>
            <person name="Putnam N."/>
            <person name="Schleper C."/>
            <person name="Watanabe Y."/>
            <person name="Sugahara J."/>
            <person name="Preston C."/>
            <person name="de la Torre J."/>
            <person name="Richardson P.M."/>
            <person name="DeLong E.F."/>
        </authorList>
    </citation>
    <scope>NUCLEOTIDE SEQUENCE [LARGE SCALE GENOMIC DNA]</scope>
    <source>
        <strain evidence="11">A</strain>
    </source>
</reference>
<dbReference type="PANTHER" id="PTHR36507">
    <property type="entry name" value="BLL1555 PROTEIN"/>
    <property type="match status" value="1"/>
</dbReference>
<evidence type="ECO:0000256" key="8">
    <source>
        <dbReference type="SAM" id="Phobius"/>
    </source>
</evidence>
<feature type="transmembrane region" description="Helical" evidence="8">
    <location>
        <begin position="6"/>
        <end position="27"/>
    </location>
</feature>
<name>A0RTM3_CENSY</name>
<evidence type="ECO:0000313" key="11">
    <source>
        <dbReference type="Proteomes" id="UP000000758"/>
    </source>
</evidence>
<dbReference type="InterPro" id="IPR002386">
    <property type="entry name" value="Amicyanin/Pseudoazurin"/>
</dbReference>
<dbReference type="AlphaFoldDB" id="A0RTM3"/>
<keyword evidence="2" id="KW-0813">Transport</keyword>
<dbReference type="PANTHER" id="PTHR36507:SF1">
    <property type="entry name" value="BLL1555 PROTEIN"/>
    <property type="match status" value="1"/>
</dbReference>
<comment type="cofactor">
    <cofactor evidence="7">
        <name>Cu cation</name>
        <dbReference type="ChEBI" id="CHEBI:23378"/>
    </cofactor>
    <text evidence="7">Binds 1 copper ion per subunit.</text>
</comment>
<dbReference type="GO" id="GO:0009055">
    <property type="term" value="F:electron transfer activity"/>
    <property type="evidence" value="ECO:0007669"/>
    <property type="project" value="InterPro"/>
</dbReference>
<dbReference type="KEGG" id="csy:CENSYa_0033"/>
<dbReference type="STRING" id="414004.CENSYa_0033"/>
<feature type="binding site" evidence="7">
    <location>
        <position position="197"/>
    </location>
    <ligand>
        <name>Cu cation</name>
        <dbReference type="ChEBI" id="CHEBI:23378"/>
    </ligand>
</feature>
<comment type="subcellular location">
    <subcellularLocation>
        <location evidence="1">Periplasm</location>
    </subcellularLocation>
</comment>
<keyword evidence="6 7" id="KW-0186">Copper</keyword>
<sequence length="210" mass="22437">MVSTDKVAVFWTIALVAGLVAFTFMAAEEQSMRMSQPATMMERERTMGSESTGSMMEESGMMDDSMMGDSMMDDMMGDSMMDDMMGDSMASGGNADMRDTMMDDSMTGGSMMVISVSIPEGTSSPGCEVSGNCYIPSAISINRGDTVVWTNDDSGSHTVTSGDTRNGPDGEFDSSLISGGDDYAVTFDTPGTYDYYCLVHPWQSGVVEVS</sequence>
<evidence type="ECO:0000256" key="6">
    <source>
        <dbReference type="ARBA" id="ARBA00023008"/>
    </source>
</evidence>
<accession>A0RTM3</accession>
<dbReference type="GO" id="GO:0005507">
    <property type="term" value="F:copper ion binding"/>
    <property type="evidence" value="ECO:0007669"/>
    <property type="project" value="InterPro"/>
</dbReference>
<evidence type="ECO:0000256" key="5">
    <source>
        <dbReference type="ARBA" id="ARBA00022982"/>
    </source>
</evidence>
<protein>
    <submittedName>
        <fullName evidence="10">Copper binding protein, plastocyanin/azurin family</fullName>
    </submittedName>
</protein>
<evidence type="ECO:0000313" key="10">
    <source>
        <dbReference type="EMBL" id="ABK76683.1"/>
    </source>
</evidence>
<dbReference type="Pfam" id="PF00127">
    <property type="entry name" value="Copper-bind"/>
    <property type="match status" value="1"/>
</dbReference>
<keyword evidence="4" id="KW-0574">Periplasm</keyword>
<dbReference type="Gene3D" id="2.60.40.420">
    <property type="entry name" value="Cupredoxins - blue copper proteins"/>
    <property type="match status" value="1"/>
</dbReference>
<evidence type="ECO:0000256" key="3">
    <source>
        <dbReference type="ARBA" id="ARBA00022723"/>
    </source>
</evidence>
<keyword evidence="8" id="KW-0812">Transmembrane</keyword>
<keyword evidence="8" id="KW-1133">Transmembrane helix</keyword>
<keyword evidence="8" id="KW-0472">Membrane</keyword>
<evidence type="ECO:0000256" key="1">
    <source>
        <dbReference type="ARBA" id="ARBA00004418"/>
    </source>
</evidence>
<dbReference type="InterPro" id="IPR052721">
    <property type="entry name" value="ET_Amicyanin"/>
</dbReference>
<dbReference type="Proteomes" id="UP000000758">
    <property type="component" value="Chromosome"/>
</dbReference>
<dbReference type="PRINTS" id="PR00155">
    <property type="entry name" value="AMICYANIN"/>
</dbReference>
<feature type="binding site" evidence="7">
    <location>
        <position position="200"/>
    </location>
    <ligand>
        <name>Cu cation</name>
        <dbReference type="ChEBI" id="CHEBI:23378"/>
    </ligand>
</feature>
<gene>
    <name evidence="10" type="ordered locus">CENSYa_0033</name>
</gene>
<feature type="binding site" evidence="7">
    <location>
        <position position="157"/>
    </location>
    <ligand>
        <name>Cu cation</name>
        <dbReference type="ChEBI" id="CHEBI:23378"/>
    </ligand>
</feature>
<dbReference type="GO" id="GO:0042597">
    <property type="term" value="C:periplasmic space"/>
    <property type="evidence" value="ECO:0007669"/>
    <property type="project" value="UniProtKB-SubCell"/>
</dbReference>
<dbReference type="EnsemblBacteria" id="ABK76683">
    <property type="protein sequence ID" value="ABK76683"/>
    <property type="gene ID" value="CENSYa_0033"/>
</dbReference>